<dbReference type="Gene3D" id="3.40.50.1820">
    <property type="entry name" value="alpha/beta hydrolase"/>
    <property type="match status" value="1"/>
</dbReference>
<dbReference type="InterPro" id="IPR000073">
    <property type="entry name" value="AB_hydrolase_1"/>
</dbReference>
<name>A0ABV8TZ56_9ACTN</name>
<organism evidence="2 3">
    <name type="scientific">Salininema proteolyticum</name>
    <dbReference type="NCBI Taxonomy" id="1607685"/>
    <lineage>
        <taxon>Bacteria</taxon>
        <taxon>Bacillati</taxon>
        <taxon>Actinomycetota</taxon>
        <taxon>Actinomycetes</taxon>
        <taxon>Glycomycetales</taxon>
        <taxon>Glycomycetaceae</taxon>
        <taxon>Salininema</taxon>
    </lineage>
</organism>
<dbReference type="EMBL" id="JBHSDK010000015">
    <property type="protein sequence ID" value="MFC4336106.1"/>
    <property type="molecule type" value="Genomic_DNA"/>
</dbReference>
<comment type="caution">
    <text evidence="2">The sequence shown here is derived from an EMBL/GenBank/DDBJ whole genome shotgun (WGS) entry which is preliminary data.</text>
</comment>
<dbReference type="SUPFAM" id="SSF53474">
    <property type="entry name" value="alpha/beta-Hydrolases"/>
    <property type="match status" value="1"/>
</dbReference>
<dbReference type="PANTHER" id="PTHR46438">
    <property type="entry name" value="ALPHA/BETA-HYDROLASES SUPERFAMILY PROTEIN"/>
    <property type="match status" value="1"/>
</dbReference>
<keyword evidence="3" id="KW-1185">Reference proteome</keyword>
<dbReference type="Pfam" id="PF00561">
    <property type="entry name" value="Abhydrolase_1"/>
    <property type="match status" value="1"/>
</dbReference>
<sequence length="321" mass="35442">MRRARWVEADRIRRPARPHSPWPGREYTVAGDRVFVRSTPATSDHAEPAVLVHGLGGSSQHWTDLADSLSDHVASDAIDLPGFGHSAPVKGASIRHYAQIVAGWIAQRGRGPVHLAGNSLGGAVAVWVAATRPQLVKTLTLISPAMPFTDPRYSRQSRFVPMLALPRLDVMAGRFLRRKDPEQLVHEITSSTWARPYDMDPQRYREAVDEARSRQVIPWTSTAYVGAFRGLMGSFLQTLVPHSPTLWRKAGDVRVPTLVVWGKEDRIIDVRQAPRTAAAFQDGYLLILGGVGHVAQMEDPEAVARAMAALVEGKPGRERLR</sequence>
<dbReference type="InterPro" id="IPR029058">
    <property type="entry name" value="AB_hydrolase_fold"/>
</dbReference>
<dbReference type="RefSeq" id="WP_380621605.1">
    <property type="nucleotide sequence ID" value="NZ_JBHSDK010000015.1"/>
</dbReference>
<protein>
    <submittedName>
        <fullName evidence="2">Alpha/beta fold hydrolase</fullName>
    </submittedName>
</protein>
<evidence type="ECO:0000313" key="2">
    <source>
        <dbReference type="EMBL" id="MFC4336106.1"/>
    </source>
</evidence>
<dbReference type="GO" id="GO:0016787">
    <property type="term" value="F:hydrolase activity"/>
    <property type="evidence" value="ECO:0007669"/>
    <property type="project" value="UniProtKB-KW"/>
</dbReference>
<evidence type="ECO:0000259" key="1">
    <source>
        <dbReference type="Pfam" id="PF00561"/>
    </source>
</evidence>
<accession>A0ABV8TZ56</accession>
<gene>
    <name evidence="2" type="ORF">ACFPET_12920</name>
</gene>
<evidence type="ECO:0000313" key="3">
    <source>
        <dbReference type="Proteomes" id="UP001595823"/>
    </source>
</evidence>
<proteinExistence type="predicted"/>
<dbReference type="PRINTS" id="PR00111">
    <property type="entry name" value="ABHYDROLASE"/>
</dbReference>
<dbReference type="Proteomes" id="UP001595823">
    <property type="component" value="Unassembled WGS sequence"/>
</dbReference>
<reference evidence="3" key="1">
    <citation type="journal article" date="2019" name="Int. J. Syst. Evol. Microbiol.">
        <title>The Global Catalogue of Microorganisms (GCM) 10K type strain sequencing project: providing services to taxonomists for standard genome sequencing and annotation.</title>
        <authorList>
            <consortium name="The Broad Institute Genomics Platform"/>
            <consortium name="The Broad Institute Genome Sequencing Center for Infectious Disease"/>
            <person name="Wu L."/>
            <person name="Ma J."/>
        </authorList>
    </citation>
    <scope>NUCLEOTIDE SEQUENCE [LARGE SCALE GENOMIC DNA]</scope>
    <source>
        <strain evidence="3">IBRC-M 10908</strain>
    </source>
</reference>
<feature type="domain" description="AB hydrolase-1" evidence="1">
    <location>
        <begin position="50"/>
        <end position="300"/>
    </location>
</feature>
<keyword evidence="2" id="KW-0378">Hydrolase</keyword>